<dbReference type="AlphaFoldDB" id="A0A194USJ3"/>
<dbReference type="PANTHER" id="PTHR11035">
    <property type="entry name" value="VERY-LONG-CHAIN (3R)-3-HYDROXYACYL-COA DEHYDRATASE"/>
    <property type="match status" value="1"/>
</dbReference>
<dbReference type="OrthoDB" id="46988at2759"/>
<keyword evidence="8 14" id="KW-1133">Transmembrane helix</keyword>
<organism evidence="15 16">
    <name type="scientific">Cytospora mali</name>
    <name type="common">Apple Valsa canker fungus</name>
    <name type="synonym">Valsa mali</name>
    <dbReference type="NCBI Taxonomy" id="578113"/>
    <lineage>
        <taxon>Eukaryota</taxon>
        <taxon>Fungi</taxon>
        <taxon>Dikarya</taxon>
        <taxon>Ascomycota</taxon>
        <taxon>Pezizomycotina</taxon>
        <taxon>Sordariomycetes</taxon>
        <taxon>Sordariomycetidae</taxon>
        <taxon>Diaporthales</taxon>
        <taxon>Cytosporaceae</taxon>
        <taxon>Cytospora</taxon>
    </lineage>
</organism>
<evidence type="ECO:0000256" key="2">
    <source>
        <dbReference type="ARBA" id="ARBA00005194"/>
    </source>
</evidence>
<keyword evidence="11 14" id="KW-0275">Fatty acid biosynthesis</keyword>
<comment type="similarity">
    <text evidence="3 14">Belongs to the very long-chain fatty acids dehydratase HACD family.</text>
</comment>
<protein>
    <recommendedName>
        <fullName evidence="4 14">Very-long-chain (3R)-3-hydroxyacyl-CoA dehydratase</fullName>
        <ecNumber evidence="4 14">4.2.1.134</ecNumber>
    </recommendedName>
</protein>
<keyword evidence="12 14" id="KW-0456">Lyase</keyword>
<evidence type="ECO:0000256" key="14">
    <source>
        <dbReference type="RuleBase" id="RU363109"/>
    </source>
</evidence>
<keyword evidence="5 14" id="KW-0444">Lipid biosynthesis</keyword>
<name>A0A194USJ3_CYTMA</name>
<feature type="transmembrane region" description="Helical" evidence="14">
    <location>
        <begin position="105"/>
        <end position="122"/>
    </location>
</feature>
<dbReference type="GO" id="GO:0005789">
    <property type="term" value="C:endoplasmic reticulum membrane"/>
    <property type="evidence" value="ECO:0007669"/>
    <property type="project" value="UniProtKB-SubCell"/>
</dbReference>
<sequence length="281" mass="31622">MGVFEGQFPQWVYLIGYNTISALLWAFVFSRAAVTALTNDLDEVYPALRVWVLFAQSFAALDILHSIIGLVHAPLLTTVVQVAGRCTVLWIVIEQYPSAALSPFYPLMVIAWSAADTIRYLYFATRLVGGHQYRNLTWLRYSAFYILYPIGIASEVGVVYNAICDAFELGYGGHAWGYIAAATLYIPDDSGEKYSPLERNRVPSPSKMLAHCDTWRQASAAHSRKDTRLDSNTDPGDVGTVVIWHPFIVHRSQFISIMRHWQMSVPDFPLSMIHVKVLSKI</sequence>
<dbReference type="Proteomes" id="UP000078576">
    <property type="component" value="Unassembled WGS sequence"/>
</dbReference>
<keyword evidence="6 14" id="KW-0812">Transmembrane</keyword>
<evidence type="ECO:0000256" key="4">
    <source>
        <dbReference type="ARBA" id="ARBA00013122"/>
    </source>
</evidence>
<dbReference type="EC" id="4.2.1.134" evidence="4 14"/>
<evidence type="ECO:0000256" key="6">
    <source>
        <dbReference type="ARBA" id="ARBA00022692"/>
    </source>
</evidence>
<evidence type="ECO:0000256" key="13">
    <source>
        <dbReference type="ARBA" id="ARBA00036671"/>
    </source>
</evidence>
<evidence type="ECO:0000256" key="1">
    <source>
        <dbReference type="ARBA" id="ARBA00004141"/>
    </source>
</evidence>
<keyword evidence="14" id="KW-0256">Endoplasmic reticulum</keyword>
<accession>A0A194USJ3</accession>
<evidence type="ECO:0000256" key="10">
    <source>
        <dbReference type="ARBA" id="ARBA00023136"/>
    </source>
</evidence>
<feature type="transmembrane region" description="Helical" evidence="14">
    <location>
        <begin position="12"/>
        <end position="30"/>
    </location>
</feature>
<dbReference type="GO" id="GO:0102158">
    <property type="term" value="F:very-long-chain (3R)-3-hydroxyacyl-CoA dehydratase activity"/>
    <property type="evidence" value="ECO:0007669"/>
    <property type="project" value="UniProtKB-EC"/>
</dbReference>
<keyword evidence="16" id="KW-1185">Reference proteome</keyword>
<dbReference type="GO" id="GO:0042761">
    <property type="term" value="P:very long-chain fatty acid biosynthetic process"/>
    <property type="evidence" value="ECO:0007669"/>
    <property type="project" value="TreeGrafter"/>
</dbReference>
<evidence type="ECO:0000256" key="3">
    <source>
        <dbReference type="ARBA" id="ARBA00007811"/>
    </source>
</evidence>
<evidence type="ECO:0000256" key="8">
    <source>
        <dbReference type="ARBA" id="ARBA00022989"/>
    </source>
</evidence>
<comment type="catalytic activity">
    <reaction evidence="13 14">
        <text>a very-long-chain (3R)-3-hydroxyacyl-CoA = a very-long-chain (2E)-enoyl-CoA + H2O</text>
        <dbReference type="Rhea" id="RHEA:45812"/>
        <dbReference type="ChEBI" id="CHEBI:15377"/>
        <dbReference type="ChEBI" id="CHEBI:83728"/>
        <dbReference type="ChEBI" id="CHEBI:85440"/>
        <dbReference type="EC" id="4.2.1.134"/>
    </reaction>
</comment>
<dbReference type="GO" id="GO:0030148">
    <property type="term" value="P:sphingolipid biosynthetic process"/>
    <property type="evidence" value="ECO:0007669"/>
    <property type="project" value="TreeGrafter"/>
</dbReference>
<evidence type="ECO:0000313" key="15">
    <source>
        <dbReference type="EMBL" id="KUI54604.1"/>
    </source>
</evidence>
<dbReference type="InterPro" id="IPR007482">
    <property type="entry name" value="Tyr_Pase-like_PTPLA"/>
</dbReference>
<keyword evidence="10 14" id="KW-0472">Membrane</keyword>
<dbReference type="GO" id="GO:0030497">
    <property type="term" value="P:fatty acid elongation"/>
    <property type="evidence" value="ECO:0007669"/>
    <property type="project" value="TreeGrafter"/>
</dbReference>
<dbReference type="PANTHER" id="PTHR11035:SF3">
    <property type="entry name" value="VERY-LONG-CHAIN (3R)-3-HYDROXYACYL-COA DEHYDRATASE"/>
    <property type="match status" value="1"/>
</dbReference>
<gene>
    <name evidence="15" type="ORF">VP1G_01975</name>
</gene>
<dbReference type="Pfam" id="PF04387">
    <property type="entry name" value="PTPLA"/>
    <property type="match status" value="1"/>
</dbReference>
<keyword evidence="7 14" id="KW-0276">Fatty acid metabolism</keyword>
<comment type="pathway">
    <text evidence="2 14">Lipid metabolism; fatty acid biosynthesis.</text>
</comment>
<feature type="transmembrane region" description="Helical" evidence="14">
    <location>
        <begin position="143"/>
        <end position="163"/>
    </location>
</feature>
<comment type="function">
    <text evidence="14">Catalyzes the third of the four reactions of the long-chain fatty acids elongation cycle. This endoplasmic reticulum-bound enzymatic process, allows the addition of two carbons to the chain of long- and very long-chain fatty acids/VLCFAs per cycle. This enzyme catalyzes the dehydration of the 3-hydroxyacyl-CoA intermediate into trans-2,3-enoyl-CoA, within each cycle of fatty acid elongation. Thereby, it participates to the production of VLCFAs of different chain lengths that are involved in multiple biological processes as precursors of membrane lipids and lipid mediators.</text>
</comment>
<evidence type="ECO:0000256" key="11">
    <source>
        <dbReference type="ARBA" id="ARBA00023160"/>
    </source>
</evidence>
<comment type="subcellular location">
    <subcellularLocation>
        <location evidence="14">Endoplasmic reticulum membrane</location>
        <topology evidence="14">Multi-pass membrane protein</topology>
    </subcellularLocation>
    <subcellularLocation>
        <location evidence="1">Membrane</location>
        <topology evidence="1">Multi-pass membrane protein</topology>
    </subcellularLocation>
</comment>
<comment type="caution">
    <text evidence="14">Lacks conserved residue(s) required for the propagation of feature annotation.</text>
</comment>
<proteinExistence type="inferred from homology"/>
<keyword evidence="9 14" id="KW-0443">Lipid metabolism</keyword>
<feature type="transmembrane region" description="Helical" evidence="14">
    <location>
        <begin position="50"/>
        <end position="68"/>
    </location>
</feature>
<evidence type="ECO:0000313" key="16">
    <source>
        <dbReference type="Proteomes" id="UP000078576"/>
    </source>
</evidence>
<reference evidence="16" key="1">
    <citation type="submission" date="2014-12" db="EMBL/GenBank/DDBJ databases">
        <title>Genome Sequence of Valsa Canker Pathogens Uncovers a Specific Adaption of Colonization on Woody Bark.</title>
        <authorList>
            <person name="Yin Z."/>
            <person name="Liu H."/>
            <person name="Gao X."/>
            <person name="Li Z."/>
            <person name="Song N."/>
            <person name="Ke X."/>
            <person name="Dai Q."/>
            <person name="Wu Y."/>
            <person name="Sun Y."/>
            <person name="Xu J.-R."/>
            <person name="Kang Z.K."/>
            <person name="Wang L."/>
            <person name="Huang L."/>
        </authorList>
    </citation>
    <scope>NUCLEOTIDE SEQUENCE [LARGE SCALE GENOMIC DNA]</scope>
    <source>
        <strain evidence="16">SXYL134</strain>
    </source>
</reference>
<evidence type="ECO:0000256" key="5">
    <source>
        <dbReference type="ARBA" id="ARBA00022516"/>
    </source>
</evidence>
<evidence type="ECO:0000256" key="12">
    <source>
        <dbReference type="ARBA" id="ARBA00023239"/>
    </source>
</evidence>
<evidence type="ECO:0000256" key="9">
    <source>
        <dbReference type="ARBA" id="ARBA00023098"/>
    </source>
</evidence>
<dbReference type="UniPathway" id="UPA00094"/>
<evidence type="ECO:0000256" key="7">
    <source>
        <dbReference type="ARBA" id="ARBA00022832"/>
    </source>
</evidence>
<dbReference type="STRING" id="694573.A0A194USJ3"/>
<dbReference type="EMBL" id="KN714674">
    <property type="protein sequence ID" value="KUI54604.1"/>
    <property type="molecule type" value="Genomic_DNA"/>
</dbReference>